<keyword evidence="3" id="KW-1185">Reference proteome</keyword>
<organism evidence="2 3">
    <name type="scientific">Gordonia rubripertincta</name>
    <name type="common">Rhodococcus corallinus</name>
    <dbReference type="NCBI Taxonomy" id="36822"/>
    <lineage>
        <taxon>Bacteria</taxon>
        <taxon>Bacillati</taxon>
        <taxon>Actinomycetota</taxon>
        <taxon>Actinomycetes</taxon>
        <taxon>Mycobacteriales</taxon>
        <taxon>Gordoniaceae</taxon>
        <taxon>Gordonia</taxon>
    </lineage>
</organism>
<evidence type="ECO:0000313" key="3">
    <source>
        <dbReference type="Proteomes" id="UP001067235"/>
    </source>
</evidence>
<protein>
    <recommendedName>
        <fullName evidence="4">M20/M25/M40 family metallo-hydrolase</fullName>
    </recommendedName>
</protein>
<evidence type="ECO:0000256" key="1">
    <source>
        <dbReference type="SAM" id="MobiDB-lite"/>
    </source>
</evidence>
<gene>
    <name evidence="2" type="ORF">O4213_27385</name>
</gene>
<dbReference type="EMBL" id="JAPWIE010000012">
    <property type="protein sequence ID" value="MCZ4553741.1"/>
    <property type="molecule type" value="Genomic_DNA"/>
</dbReference>
<evidence type="ECO:0000313" key="2">
    <source>
        <dbReference type="EMBL" id="MCZ4553741.1"/>
    </source>
</evidence>
<name>A0ABT4N5U6_GORRU</name>
<dbReference type="RefSeq" id="WP_301574443.1">
    <property type="nucleotide sequence ID" value="NZ_JAPWIE010000012.1"/>
</dbReference>
<dbReference type="Gene3D" id="3.40.630.10">
    <property type="entry name" value="Zn peptidases"/>
    <property type="match status" value="1"/>
</dbReference>
<feature type="region of interest" description="Disordered" evidence="1">
    <location>
        <begin position="259"/>
        <end position="279"/>
    </location>
</feature>
<proteinExistence type="predicted"/>
<dbReference type="SUPFAM" id="SSF53187">
    <property type="entry name" value="Zn-dependent exopeptidases"/>
    <property type="match status" value="1"/>
</dbReference>
<dbReference type="Proteomes" id="UP001067235">
    <property type="component" value="Unassembled WGS sequence"/>
</dbReference>
<sequence>MSGAPKPMTVPGLTDSAGIDDIVGAIGILTEQPTPRGNERATAKALASWAGRRWPELQFRVDEIGPTGANLVCSTAQPTADDLLFYSHLDTSLTGLGSRDRSVTGRWQDARTGYTVRHDTISAFGLAVARGPAAAALVGFASAAVSSDGVASPPLRLVLAGGGTHENTLRESDAVETLYCGIESHLEQYPTPAAALVAKAGPRGVLWDEPGAGYLRIRVGGRRGAVLARDAADPSGGLPAHVGAMCAAVETWRSRFTAVPRHQRDSSGPGTATLGRQAGREAGIGAIRAGSTRKPDLLPAFVDLFVYLVLLPEERLVDVADDLNTHLRTAFAGGPLSRCTVEVELAAPQDAGTTSPLEPFVRSATQIWERHHGGPVPELSGWTGSTDGALLRAAALHTIRTGPANVTVNDEPEWDSLSLTELLRFARIYADIGAGWIARKKRGK</sequence>
<evidence type="ECO:0008006" key="4">
    <source>
        <dbReference type="Google" id="ProtNLM"/>
    </source>
</evidence>
<comment type="caution">
    <text evidence="2">The sequence shown here is derived from an EMBL/GenBank/DDBJ whole genome shotgun (WGS) entry which is preliminary data.</text>
</comment>
<accession>A0ABT4N5U6</accession>
<reference evidence="2" key="1">
    <citation type="submission" date="2022-12" db="EMBL/GenBank/DDBJ databases">
        <authorList>
            <person name="Krivoruchko A.V."/>
            <person name="Elkin A."/>
        </authorList>
    </citation>
    <scope>NUCLEOTIDE SEQUENCE</scope>
    <source>
        <strain evidence="2">IEGM 1388</strain>
    </source>
</reference>